<evidence type="ECO:0000313" key="2">
    <source>
        <dbReference type="Proteomes" id="UP000228886"/>
    </source>
</evidence>
<name>A0A2M7E7I9_9BACT</name>
<comment type="caution">
    <text evidence="1">The sequence shown here is derived from an EMBL/GenBank/DDBJ whole genome shotgun (WGS) entry which is preliminary data.</text>
</comment>
<dbReference type="AlphaFoldDB" id="A0A2M7E7I9"/>
<dbReference type="EMBL" id="PETL01000298">
    <property type="protein sequence ID" value="PIV63651.1"/>
    <property type="molecule type" value="Genomic_DNA"/>
</dbReference>
<sequence length="93" mass="10580">MITKIGEIIPGVIEKITRGKPIKVKKLFPEFWETLVGKETASHTRIKGLKRGTLYVLVDSSPHLSHLLMEKEKILTQLKKSVTGIKEIKFKAR</sequence>
<evidence type="ECO:0008006" key="3">
    <source>
        <dbReference type="Google" id="ProtNLM"/>
    </source>
</evidence>
<dbReference type="InterPro" id="IPR007922">
    <property type="entry name" value="DciA-like"/>
</dbReference>
<dbReference type="Proteomes" id="UP000228886">
    <property type="component" value="Unassembled WGS sequence"/>
</dbReference>
<evidence type="ECO:0000313" key="1">
    <source>
        <dbReference type="EMBL" id="PIV63651.1"/>
    </source>
</evidence>
<accession>A0A2M7E7I9</accession>
<gene>
    <name evidence="1" type="ORF">COS11_06310</name>
</gene>
<reference evidence="2" key="1">
    <citation type="submission" date="2017-09" db="EMBL/GenBank/DDBJ databases">
        <title>Depth-based differentiation of microbial function through sediment-hosted aquifers and enrichment of novel symbionts in the deep terrestrial subsurface.</title>
        <authorList>
            <person name="Probst A.J."/>
            <person name="Ladd B."/>
            <person name="Jarett J.K."/>
            <person name="Geller-Mcgrath D.E."/>
            <person name="Sieber C.M.K."/>
            <person name="Emerson J.B."/>
            <person name="Anantharaman K."/>
            <person name="Thomas B.C."/>
            <person name="Malmstrom R."/>
            <person name="Stieglmeier M."/>
            <person name="Klingl A."/>
            <person name="Woyke T."/>
            <person name="Ryan C.M."/>
            <person name="Banfield J.F."/>
        </authorList>
    </citation>
    <scope>NUCLEOTIDE SEQUENCE [LARGE SCALE GENOMIC DNA]</scope>
</reference>
<dbReference type="PANTHER" id="PTHR36456:SF1">
    <property type="entry name" value="UPF0232 PROTEIN SCO3875"/>
    <property type="match status" value="1"/>
</dbReference>
<protein>
    <recommendedName>
        <fullName evidence="3">DUF721 domain-containing protein</fullName>
    </recommendedName>
</protein>
<organism evidence="1 2">
    <name type="scientific">bacterium (Candidatus Ratteibacteria) CG01_land_8_20_14_3_00_40_19</name>
    <dbReference type="NCBI Taxonomy" id="2014290"/>
    <lineage>
        <taxon>Bacteria</taxon>
        <taxon>Candidatus Ratteibacteria</taxon>
    </lineage>
</organism>
<dbReference type="PANTHER" id="PTHR36456">
    <property type="entry name" value="UPF0232 PROTEIN SCO3875"/>
    <property type="match status" value="1"/>
</dbReference>
<proteinExistence type="predicted"/>
<dbReference type="Pfam" id="PF05258">
    <property type="entry name" value="DciA"/>
    <property type="match status" value="1"/>
</dbReference>